<dbReference type="Gene3D" id="2.70.98.10">
    <property type="match status" value="1"/>
</dbReference>
<organism evidence="2 3">
    <name type="scientific">Phytophthora infestans</name>
    <name type="common">Potato late blight agent</name>
    <name type="synonym">Botrytis infestans</name>
    <dbReference type="NCBI Taxonomy" id="4787"/>
    <lineage>
        <taxon>Eukaryota</taxon>
        <taxon>Sar</taxon>
        <taxon>Stramenopiles</taxon>
        <taxon>Oomycota</taxon>
        <taxon>Peronosporomycetes</taxon>
        <taxon>Peronosporales</taxon>
        <taxon>Peronosporaceae</taxon>
        <taxon>Phytophthora</taxon>
    </lineage>
</organism>
<sequence>MQDDNNPTDSKFNSSSASSHRRTLHPPNAFANTIASPIRRKYNFRLCRHFHFNRPKSPAPPVTGSRAEVHLYGATITYFYAAPGPERNELFLSSKSQEGFPNHGSEGETAFQTLLHTYLSADDVRDGSVVVEGLKGLTYHDKVAGQENCEERDMLTLDQETVSV</sequence>
<dbReference type="PANTHER" id="PTHR11122">
    <property type="entry name" value="APOSPORY-ASSOCIATED PROTEIN C-RELATED"/>
    <property type="match status" value="1"/>
</dbReference>
<dbReference type="InterPro" id="IPR014718">
    <property type="entry name" value="GH-type_carb-bd"/>
</dbReference>
<comment type="caution">
    <text evidence="2">The sequence shown here is derived from an EMBL/GenBank/DDBJ whole genome shotgun (WGS) entry which is preliminary data.</text>
</comment>
<evidence type="ECO:0000313" key="3">
    <source>
        <dbReference type="Proteomes" id="UP000704712"/>
    </source>
</evidence>
<dbReference type="PANTHER" id="PTHR11122:SF13">
    <property type="entry name" value="GLUCOSE-6-PHOSPHATE 1-EPIMERASE"/>
    <property type="match status" value="1"/>
</dbReference>
<evidence type="ECO:0000256" key="1">
    <source>
        <dbReference type="SAM" id="MobiDB-lite"/>
    </source>
</evidence>
<proteinExistence type="predicted"/>
<gene>
    <name evidence="2" type="ORF">GN958_ATG01178</name>
</gene>
<dbReference type="GO" id="GO:0005737">
    <property type="term" value="C:cytoplasm"/>
    <property type="evidence" value="ECO:0007669"/>
    <property type="project" value="TreeGrafter"/>
</dbReference>
<dbReference type="GO" id="GO:0030246">
    <property type="term" value="F:carbohydrate binding"/>
    <property type="evidence" value="ECO:0007669"/>
    <property type="project" value="InterPro"/>
</dbReference>
<dbReference type="Proteomes" id="UP000704712">
    <property type="component" value="Unassembled WGS sequence"/>
</dbReference>
<dbReference type="GO" id="GO:0005975">
    <property type="term" value="P:carbohydrate metabolic process"/>
    <property type="evidence" value="ECO:0007669"/>
    <property type="project" value="InterPro"/>
</dbReference>
<dbReference type="InterPro" id="IPR011013">
    <property type="entry name" value="Gal_mutarotase_sf_dom"/>
</dbReference>
<evidence type="ECO:0000313" key="2">
    <source>
        <dbReference type="EMBL" id="KAF4149594.1"/>
    </source>
</evidence>
<dbReference type="SUPFAM" id="SSF74650">
    <property type="entry name" value="Galactose mutarotase-like"/>
    <property type="match status" value="1"/>
</dbReference>
<dbReference type="EMBL" id="JAACNO010000148">
    <property type="protein sequence ID" value="KAF4149594.1"/>
    <property type="molecule type" value="Genomic_DNA"/>
</dbReference>
<feature type="region of interest" description="Disordered" evidence="1">
    <location>
        <begin position="1"/>
        <end position="32"/>
    </location>
</feature>
<protein>
    <submittedName>
        <fullName evidence="2">Uncharacterized protein</fullName>
    </submittedName>
</protein>
<reference evidence="2" key="1">
    <citation type="submission" date="2020-03" db="EMBL/GenBank/DDBJ databases">
        <title>Hybrid Assembly of Korean Phytophthora infestans isolates.</title>
        <authorList>
            <person name="Prokchorchik M."/>
            <person name="Lee Y."/>
            <person name="Seo J."/>
            <person name="Cho J.-H."/>
            <person name="Park Y.-E."/>
            <person name="Jang D.-C."/>
            <person name="Im J.-S."/>
            <person name="Choi J.-G."/>
            <person name="Park H.-J."/>
            <person name="Lee G.-B."/>
            <person name="Lee Y.-G."/>
            <person name="Hong S.-Y."/>
            <person name="Cho K."/>
            <person name="Sohn K.H."/>
        </authorList>
    </citation>
    <scope>NUCLEOTIDE SEQUENCE</scope>
    <source>
        <strain evidence="2">KR_2_A2</strain>
    </source>
</reference>
<dbReference type="AlphaFoldDB" id="A0A8S9VDS2"/>
<name>A0A8S9VDS2_PHYIN</name>
<accession>A0A8S9VDS2</accession>
<dbReference type="GO" id="GO:0047938">
    <property type="term" value="F:glucose-6-phosphate 1-epimerase activity"/>
    <property type="evidence" value="ECO:0007669"/>
    <property type="project" value="TreeGrafter"/>
</dbReference>
<feature type="compositionally biased region" description="Polar residues" evidence="1">
    <location>
        <begin position="1"/>
        <end position="18"/>
    </location>
</feature>